<keyword evidence="1" id="KW-0472">Membrane</keyword>
<feature type="non-terminal residue" evidence="2">
    <location>
        <position position="280"/>
    </location>
</feature>
<keyword evidence="1" id="KW-1133">Transmembrane helix</keyword>
<feature type="transmembrane region" description="Helical" evidence="1">
    <location>
        <begin position="150"/>
        <end position="170"/>
    </location>
</feature>
<feature type="transmembrane region" description="Helical" evidence="1">
    <location>
        <begin position="68"/>
        <end position="92"/>
    </location>
</feature>
<evidence type="ECO:0000256" key="1">
    <source>
        <dbReference type="SAM" id="Phobius"/>
    </source>
</evidence>
<organism evidence="2 3">
    <name type="scientific">Haematococcus lacustris</name>
    <name type="common">Green alga</name>
    <name type="synonym">Haematococcus pluvialis</name>
    <dbReference type="NCBI Taxonomy" id="44745"/>
    <lineage>
        <taxon>Eukaryota</taxon>
        <taxon>Viridiplantae</taxon>
        <taxon>Chlorophyta</taxon>
        <taxon>core chlorophytes</taxon>
        <taxon>Chlorophyceae</taxon>
        <taxon>CS clade</taxon>
        <taxon>Chlamydomonadales</taxon>
        <taxon>Haematococcaceae</taxon>
        <taxon>Haematococcus</taxon>
    </lineage>
</organism>
<keyword evidence="3" id="KW-1185">Reference proteome</keyword>
<reference evidence="2 3" key="1">
    <citation type="submission" date="2020-02" db="EMBL/GenBank/DDBJ databases">
        <title>Draft genome sequence of Haematococcus lacustris strain NIES-144.</title>
        <authorList>
            <person name="Morimoto D."/>
            <person name="Nakagawa S."/>
            <person name="Yoshida T."/>
            <person name="Sawayama S."/>
        </authorList>
    </citation>
    <scope>NUCLEOTIDE SEQUENCE [LARGE SCALE GENOMIC DNA]</scope>
    <source>
        <strain evidence="2 3">NIES-144</strain>
    </source>
</reference>
<dbReference type="AlphaFoldDB" id="A0A699YZ28"/>
<protein>
    <submittedName>
        <fullName evidence="2">Uncharacterized protein</fullName>
    </submittedName>
</protein>
<accession>A0A699YZ28</accession>
<feature type="non-terminal residue" evidence="2">
    <location>
        <position position="1"/>
    </location>
</feature>
<dbReference type="Proteomes" id="UP000485058">
    <property type="component" value="Unassembled WGS sequence"/>
</dbReference>
<sequence>MTWVKDQEPIAASATQPICRQSMSATTMLSASAAALTKELPSDPITQVLLALYFFLAGMLVKGHPHMFLLPLLSCVCVAAGAWLHSASLALVPKCSFLSPGLRSWWCTLTWQVQPSHLLYSAAISVASLHYVWAHPEVLSLQHQPADKQHASVVVAASSGFFAFRLWLCVRQRLTTWTLQAIVQYTLLLLMYGVAIYKCVPFLLFLAITLSCELSSVFIPDGYLQHPAGVLPVSARRMAVRMAEQLALVFIRILPHLAFSAMLVASPAAFIGGPAPVGPA</sequence>
<feature type="transmembrane region" description="Helical" evidence="1">
    <location>
        <begin position="44"/>
        <end position="61"/>
    </location>
</feature>
<comment type="caution">
    <text evidence="2">The sequence shown here is derived from an EMBL/GenBank/DDBJ whole genome shotgun (WGS) entry which is preliminary data.</text>
</comment>
<gene>
    <name evidence="2" type="ORF">HaLaN_03319</name>
</gene>
<name>A0A699YZ28_HAELA</name>
<keyword evidence="1" id="KW-0812">Transmembrane</keyword>
<dbReference type="EMBL" id="BLLF01000156">
    <property type="protein sequence ID" value="GFH08372.1"/>
    <property type="molecule type" value="Genomic_DNA"/>
</dbReference>
<evidence type="ECO:0000313" key="2">
    <source>
        <dbReference type="EMBL" id="GFH08372.1"/>
    </source>
</evidence>
<proteinExistence type="predicted"/>
<evidence type="ECO:0000313" key="3">
    <source>
        <dbReference type="Proteomes" id="UP000485058"/>
    </source>
</evidence>